<proteinExistence type="inferred from homology"/>
<evidence type="ECO:0000256" key="1">
    <source>
        <dbReference type="ARBA" id="ARBA00009437"/>
    </source>
</evidence>
<keyword evidence="7" id="KW-1185">Reference proteome</keyword>
<protein>
    <submittedName>
        <fullName evidence="6">DNA-binding transcriptional LysR family regulator</fullName>
    </submittedName>
</protein>
<dbReference type="GO" id="GO:0003677">
    <property type="term" value="F:DNA binding"/>
    <property type="evidence" value="ECO:0007669"/>
    <property type="project" value="UniProtKB-KW"/>
</dbReference>
<name>A0ABW8MMJ2_9BURK</name>
<evidence type="ECO:0000313" key="6">
    <source>
        <dbReference type="EMBL" id="MFK4444908.1"/>
    </source>
</evidence>
<dbReference type="PANTHER" id="PTHR30579:SF7">
    <property type="entry name" value="HTH-TYPE TRANSCRIPTIONAL REGULATOR LRHA-RELATED"/>
    <property type="match status" value="1"/>
</dbReference>
<feature type="domain" description="HTH lysR-type" evidence="5">
    <location>
        <begin position="6"/>
        <end position="63"/>
    </location>
</feature>
<evidence type="ECO:0000256" key="3">
    <source>
        <dbReference type="ARBA" id="ARBA00023125"/>
    </source>
</evidence>
<gene>
    <name evidence="6" type="ORF">ABH943_004930</name>
</gene>
<dbReference type="InterPro" id="IPR036388">
    <property type="entry name" value="WH-like_DNA-bd_sf"/>
</dbReference>
<evidence type="ECO:0000313" key="7">
    <source>
        <dbReference type="Proteomes" id="UP001620514"/>
    </source>
</evidence>
<dbReference type="PROSITE" id="PS50931">
    <property type="entry name" value="HTH_LYSR"/>
    <property type="match status" value="1"/>
</dbReference>
<evidence type="ECO:0000259" key="5">
    <source>
        <dbReference type="PROSITE" id="PS50931"/>
    </source>
</evidence>
<dbReference type="InterPro" id="IPR050176">
    <property type="entry name" value="LTTR"/>
</dbReference>
<dbReference type="InterPro" id="IPR005119">
    <property type="entry name" value="LysR_subst-bd"/>
</dbReference>
<dbReference type="Proteomes" id="UP001620514">
    <property type="component" value="Unassembled WGS sequence"/>
</dbReference>
<dbReference type="SUPFAM" id="SSF46785">
    <property type="entry name" value="Winged helix' DNA-binding domain"/>
    <property type="match status" value="1"/>
</dbReference>
<dbReference type="SUPFAM" id="SSF53850">
    <property type="entry name" value="Periplasmic binding protein-like II"/>
    <property type="match status" value="1"/>
</dbReference>
<sequence length="300" mass="32215">MGRVNLDMDVLRTLVTAHELGSFNRAADRLGRSQSAISQQIRKIEAQVGEPLFQKQGRGLALTTAGELVLAYARRILDLNDEAVSAVRGFAIDGMVRVGLPADLAETWLPEVLGRFKRAHPAVRIEAVVDRNRNLLEAVDKDELDLVVALGNETRSDAEQVGVLPLAWIGPASVERLWTGDEPLPLVMYQTPCFFRQRALAALDAAGLPWRIAFTSPSLHGLWAAVEAGLGVTLRTTAGLPDCLRTVGDAMGLPVVAPPALTVSLHDGGRSLQPAAARLREVVIETLTASLRDLTASTGT</sequence>
<comment type="caution">
    <text evidence="6">The sequence shown here is derived from an EMBL/GenBank/DDBJ whole genome shotgun (WGS) entry which is preliminary data.</text>
</comment>
<accession>A0ABW8MMJ2</accession>
<dbReference type="PANTHER" id="PTHR30579">
    <property type="entry name" value="TRANSCRIPTIONAL REGULATOR"/>
    <property type="match status" value="1"/>
</dbReference>
<reference evidence="6 7" key="1">
    <citation type="submission" date="2024-10" db="EMBL/GenBank/DDBJ databases">
        <authorList>
            <person name="Deangelis K."/>
            <person name="Huntemann M."/>
            <person name="Clum A."/>
            <person name="Wang J."/>
            <person name="Palaniappan K."/>
            <person name="Ritter S."/>
            <person name="Chen I.-M."/>
            <person name="Stamatis D."/>
            <person name="Reddy T."/>
            <person name="O'Malley R."/>
            <person name="Daum C."/>
            <person name="Ng V."/>
            <person name="Ivanova N."/>
            <person name="Kyrpides N."/>
            <person name="Woyke T."/>
        </authorList>
    </citation>
    <scope>NUCLEOTIDE SEQUENCE [LARGE SCALE GENOMIC DNA]</scope>
    <source>
        <strain evidence="6 7">GAS97</strain>
    </source>
</reference>
<comment type="similarity">
    <text evidence="1">Belongs to the LysR transcriptional regulatory family.</text>
</comment>
<keyword evidence="4" id="KW-0804">Transcription</keyword>
<dbReference type="InterPro" id="IPR000847">
    <property type="entry name" value="LysR_HTH_N"/>
</dbReference>
<dbReference type="PRINTS" id="PR00039">
    <property type="entry name" value="HTHLYSR"/>
</dbReference>
<dbReference type="Gene3D" id="1.10.10.10">
    <property type="entry name" value="Winged helix-like DNA-binding domain superfamily/Winged helix DNA-binding domain"/>
    <property type="match status" value="1"/>
</dbReference>
<dbReference type="EMBL" id="JBIYDN010000016">
    <property type="protein sequence ID" value="MFK4444908.1"/>
    <property type="molecule type" value="Genomic_DNA"/>
</dbReference>
<reference evidence="6 7" key="2">
    <citation type="submission" date="2024-11" db="EMBL/GenBank/DDBJ databases">
        <title>Using genomics to understand microbial adaptation to soil warming.</title>
        <authorList>
            <person name="Deangelis K.M. PhD."/>
        </authorList>
    </citation>
    <scope>NUCLEOTIDE SEQUENCE [LARGE SCALE GENOMIC DNA]</scope>
    <source>
        <strain evidence="6 7">GAS97</strain>
    </source>
</reference>
<dbReference type="Gene3D" id="3.40.190.10">
    <property type="entry name" value="Periplasmic binding protein-like II"/>
    <property type="match status" value="2"/>
</dbReference>
<dbReference type="Pfam" id="PF00126">
    <property type="entry name" value="HTH_1"/>
    <property type="match status" value="1"/>
</dbReference>
<keyword evidence="3 6" id="KW-0238">DNA-binding</keyword>
<dbReference type="InterPro" id="IPR036390">
    <property type="entry name" value="WH_DNA-bd_sf"/>
</dbReference>
<keyword evidence="2" id="KW-0805">Transcription regulation</keyword>
<evidence type="ECO:0000256" key="4">
    <source>
        <dbReference type="ARBA" id="ARBA00023163"/>
    </source>
</evidence>
<evidence type="ECO:0000256" key="2">
    <source>
        <dbReference type="ARBA" id="ARBA00023015"/>
    </source>
</evidence>
<dbReference type="Pfam" id="PF03466">
    <property type="entry name" value="LysR_substrate"/>
    <property type="match status" value="1"/>
</dbReference>
<organism evidence="6 7">
    <name type="scientific">Caballeronia udeis</name>
    <dbReference type="NCBI Taxonomy" id="1232866"/>
    <lineage>
        <taxon>Bacteria</taxon>
        <taxon>Pseudomonadati</taxon>
        <taxon>Pseudomonadota</taxon>
        <taxon>Betaproteobacteria</taxon>
        <taxon>Burkholderiales</taxon>
        <taxon>Burkholderiaceae</taxon>
        <taxon>Caballeronia</taxon>
    </lineage>
</organism>